<keyword evidence="1" id="KW-0732">Signal</keyword>
<feature type="chain" id="PRO_5010980214" evidence="1">
    <location>
        <begin position="28"/>
        <end position="126"/>
    </location>
</feature>
<accession>T1F436</accession>
<reference evidence="3" key="3">
    <citation type="submission" date="2015-06" db="UniProtKB">
        <authorList>
            <consortium name="EnsemblMetazoa"/>
        </authorList>
    </citation>
    <scope>IDENTIFICATION</scope>
</reference>
<dbReference type="Proteomes" id="UP000015101">
    <property type="component" value="Unassembled WGS sequence"/>
</dbReference>
<dbReference type="AlphaFoldDB" id="T1F436"/>
<protein>
    <submittedName>
        <fullName evidence="2 3">Uncharacterized protein</fullName>
    </submittedName>
</protein>
<dbReference type="EnsemblMetazoa" id="HelroT171317">
    <property type="protein sequence ID" value="HelroP171317"/>
    <property type="gene ID" value="HelroG171317"/>
</dbReference>
<sequence>MSLGVDVTLQLLLCVFTLLLANNLSHGGDDVQFMNRSSSIINDERGAGQHMLEKKQIFQVALVLCQPHQHLQNLACEDEKQLDGHHIQGEKKGSNVFDLNFHGANVHDSNYHDANVHDLNCLQFKS</sequence>
<dbReference type="GeneID" id="20203585"/>
<keyword evidence="4" id="KW-1185">Reference proteome</keyword>
<dbReference type="InParanoid" id="T1F436"/>
<dbReference type="RefSeq" id="XP_009016292.1">
    <property type="nucleotide sequence ID" value="XM_009018044.1"/>
</dbReference>
<dbReference type="EMBL" id="KB096325">
    <property type="protein sequence ID" value="ESO05659.1"/>
    <property type="molecule type" value="Genomic_DNA"/>
</dbReference>
<reference evidence="2 4" key="2">
    <citation type="journal article" date="2013" name="Nature">
        <title>Insights into bilaterian evolution from three spiralian genomes.</title>
        <authorList>
            <person name="Simakov O."/>
            <person name="Marletaz F."/>
            <person name="Cho S.J."/>
            <person name="Edsinger-Gonzales E."/>
            <person name="Havlak P."/>
            <person name="Hellsten U."/>
            <person name="Kuo D.H."/>
            <person name="Larsson T."/>
            <person name="Lv J."/>
            <person name="Arendt D."/>
            <person name="Savage R."/>
            <person name="Osoegawa K."/>
            <person name="de Jong P."/>
            <person name="Grimwood J."/>
            <person name="Chapman J.A."/>
            <person name="Shapiro H."/>
            <person name="Aerts A."/>
            <person name="Otillar R.P."/>
            <person name="Terry A.Y."/>
            <person name="Boore J.L."/>
            <person name="Grigoriev I.V."/>
            <person name="Lindberg D.R."/>
            <person name="Seaver E.C."/>
            <person name="Weisblat D.A."/>
            <person name="Putnam N.H."/>
            <person name="Rokhsar D.S."/>
        </authorList>
    </citation>
    <scope>NUCLEOTIDE SEQUENCE</scope>
</reference>
<evidence type="ECO:0000313" key="4">
    <source>
        <dbReference type="Proteomes" id="UP000015101"/>
    </source>
</evidence>
<name>T1F436_HELRO</name>
<evidence type="ECO:0000313" key="2">
    <source>
        <dbReference type="EMBL" id="ESO05659.1"/>
    </source>
</evidence>
<evidence type="ECO:0000256" key="1">
    <source>
        <dbReference type="SAM" id="SignalP"/>
    </source>
</evidence>
<dbReference type="CTD" id="20203585"/>
<reference evidence="4" key="1">
    <citation type="submission" date="2012-12" db="EMBL/GenBank/DDBJ databases">
        <authorList>
            <person name="Hellsten U."/>
            <person name="Grimwood J."/>
            <person name="Chapman J.A."/>
            <person name="Shapiro H."/>
            <person name="Aerts A."/>
            <person name="Otillar R.P."/>
            <person name="Terry A.Y."/>
            <person name="Boore J.L."/>
            <person name="Simakov O."/>
            <person name="Marletaz F."/>
            <person name="Cho S.-J."/>
            <person name="Edsinger-Gonzales E."/>
            <person name="Havlak P."/>
            <person name="Kuo D.-H."/>
            <person name="Larsson T."/>
            <person name="Lv J."/>
            <person name="Arendt D."/>
            <person name="Savage R."/>
            <person name="Osoegawa K."/>
            <person name="de Jong P."/>
            <person name="Lindberg D.R."/>
            <person name="Seaver E.C."/>
            <person name="Weisblat D.A."/>
            <person name="Putnam N.H."/>
            <person name="Grigoriev I.V."/>
            <person name="Rokhsar D.S."/>
        </authorList>
    </citation>
    <scope>NUCLEOTIDE SEQUENCE</scope>
</reference>
<proteinExistence type="predicted"/>
<feature type="signal peptide" evidence="1">
    <location>
        <begin position="1"/>
        <end position="27"/>
    </location>
</feature>
<gene>
    <name evidence="3" type="primary">20203585</name>
    <name evidence="2" type="ORF">HELRODRAFT_171317</name>
</gene>
<dbReference type="EMBL" id="AMQM01003847">
    <property type="status" value="NOT_ANNOTATED_CDS"/>
    <property type="molecule type" value="Genomic_DNA"/>
</dbReference>
<organism evidence="3 4">
    <name type="scientific">Helobdella robusta</name>
    <name type="common">Californian leech</name>
    <dbReference type="NCBI Taxonomy" id="6412"/>
    <lineage>
        <taxon>Eukaryota</taxon>
        <taxon>Metazoa</taxon>
        <taxon>Spiralia</taxon>
        <taxon>Lophotrochozoa</taxon>
        <taxon>Annelida</taxon>
        <taxon>Clitellata</taxon>
        <taxon>Hirudinea</taxon>
        <taxon>Rhynchobdellida</taxon>
        <taxon>Glossiphoniidae</taxon>
        <taxon>Helobdella</taxon>
    </lineage>
</organism>
<evidence type="ECO:0000313" key="3">
    <source>
        <dbReference type="EnsemblMetazoa" id="HelroP171317"/>
    </source>
</evidence>
<dbReference type="KEGG" id="hro:HELRODRAFT_171317"/>
<dbReference type="HOGENOM" id="CLU_1983969_0_0_1"/>